<comment type="caution">
    <text evidence="6">The sequence shown here is derived from an EMBL/GenBank/DDBJ whole genome shotgun (WGS) entry which is preliminary data.</text>
</comment>
<dbReference type="EMBL" id="JAPAAF010000006">
    <property type="protein sequence ID" value="MCW0482333.1"/>
    <property type="molecule type" value="Genomic_DNA"/>
</dbReference>
<feature type="domain" description="ABC transporter" evidence="5">
    <location>
        <begin position="6"/>
        <end position="243"/>
    </location>
</feature>
<evidence type="ECO:0000259" key="5">
    <source>
        <dbReference type="PROSITE" id="PS50893"/>
    </source>
</evidence>
<dbReference type="InterPro" id="IPR003593">
    <property type="entry name" value="AAA+_ATPase"/>
</dbReference>
<sequence>MNNVVIKAERLSKIYNKEASGEVVAVRDVSLEIHKGELIAIMGTSGSGKSTLMNIIGCLDKPTNGSLYFDEAEVSKLNDEALARVRNKKIGFVFQAYNLLARTSALENVELPLIYSDRSNIRKLAKDALIAVGLEGRMHHHPGELSGGQQQRVAIARALVNDPEIILADEPTGNLDTKSSYEIMSLFQRLNDEGRTIVLVTHEQDIAEHAKRIIKISDGIIVSDELNESPRNATNELSKLVEEVTDEN</sequence>
<evidence type="ECO:0000256" key="3">
    <source>
        <dbReference type="ARBA" id="ARBA00022840"/>
    </source>
</evidence>
<keyword evidence="7" id="KW-1185">Reference proteome</keyword>
<dbReference type="Proteomes" id="UP001163821">
    <property type="component" value="Unassembled WGS sequence"/>
</dbReference>
<organism evidence="6 7">
    <name type="scientific">Gaoshiqia sediminis</name>
    <dbReference type="NCBI Taxonomy" id="2986998"/>
    <lineage>
        <taxon>Bacteria</taxon>
        <taxon>Pseudomonadati</taxon>
        <taxon>Bacteroidota</taxon>
        <taxon>Bacteroidia</taxon>
        <taxon>Marinilabiliales</taxon>
        <taxon>Prolixibacteraceae</taxon>
        <taxon>Gaoshiqia</taxon>
    </lineage>
</organism>
<evidence type="ECO:0000256" key="4">
    <source>
        <dbReference type="ARBA" id="ARBA00038388"/>
    </source>
</evidence>
<gene>
    <name evidence="6" type="ORF">N2K84_06300</name>
</gene>
<dbReference type="InterPro" id="IPR017911">
    <property type="entry name" value="MacB-like_ATP-bd"/>
</dbReference>
<dbReference type="InterPro" id="IPR003439">
    <property type="entry name" value="ABC_transporter-like_ATP-bd"/>
</dbReference>
<name>A0AA41YA88_9BACT</name>
<dbReference type="SMART" id="SM00382">
    <property type="entry name" value="AAA"/>
    <property type="match status" value="1"/>
</dbReference>
<dbReference type="SUPFAM" id="SSF52540">
    <property type="entry name" value="P-loop containing nucleoside triphosphate hydrolases"/>
    <property type="match status" value="1"/>
</dbReference>
<keyword evidence="3 6" id="KW-0067">ATP-binding</keyword>
<evidence type="ECO:0000313" key="6">
    <source>
        <dbReference type="EMBL" id="MCW0482333.1"/>
    </source>
</evidence>
<dbReference type="GO" id="GO:0022857">
    <property type="term" value="F:transmembrane transporter activity"/>
    <property type="evidence" value="ECO:0007669"/>
    <property type="project" value="TreeGrafter"/>
</dbReference>
<protein>
    <submittedName>
        <fullName evidence="6">ABC transporter ATP-binding protein</fullName>
    </submittedName>
</protein>
<dbReference type="Pfam" id="PF00005">
    <property type="entry name" value="ABC_tran"/>
    <property type="match status" value="1"/>
</dbReference>
<dbReference type="GO" id="GO:0005524">
    <property type="term" value="F:ATP binding"/>
    <property type="evidence" value="ECO:0007669"/>
    <property type="project" value="UniProtKB-KW"/>
</dbReference>
<dbReference type="RefSeq" id="WP_282590936.1">
    <property type="nucleotide sequence ID" value="NZ_JAPAAF010000006.1"/>
</dbReference>
<evidence type="ECO:0000313" key="7">
    <source>
        <dbReference type="Proteomes" id="UP001163821"/>
    </source>
</evidence>
<dbReference type="PROSITE" id="PS00211">
    <property type="entry name" value="ABC_TRANSPORTER_1"/>
    <property type="match status" value="1"/>
</dbReference>
<keyword evidence="1" id="KW-0813">Transport</keyword>
<proteinExistence type="inferred from homology"/>
<evidence type="ECO:0000256" key="2">
    <source>
        <dbReference type="ARBA" id="ARBA00022741"/>
    </source>
</evidence>
<evidence type="ECO:0000256" key="1">
    <source>
        <dbReference type="ARBA" id="ARBA00022448"/>
    </source>
</evidence>
<dbReference type="InterPro" id="IPR017871">
    <property type="entry name" value="ABC_transporter-like_CS"/>
</dbReference>
<dbReference type="PANTHER" id="PTHR24220">
    <property type="entry name" value="IMPORT ATP-BINDING PROTEIN"/>
    <property type="match status" value="1"/>
</dbReference>
<dbReference type="GO" id="GO:0098796">
    <property type="term" value="C:membrane protein complex"/>
    <property type="evidence" value="ECO:0007669"/>
    <property type="project" value="UniProtKB-ARBA"/>
</dbReference>
<dbReference type="AlphaFoldDB" id="A0AA41YA88"/>
<dbReference type="GO" id="GO:0016887">
    <property type="term" value="F:ATP hydrolysis activity"/>
    <property type="evidence" value="ECO:0007669"/>
    <property type="project" value="InterPro"/>
</dbReference>
<comment type="similarity">
    <text evidence="4">Belongs to the ABC transporter superfamily. Macrolide exporter (TC 3.A.1.122) family.</text>
</comment>
<dbReference type="PANTHER" id="PTHR24220:SF86">
    <property type="entry name" value="ABC TRANSPORTER ABCH.1"/>
    <property type="match status" value="1"/>
</dbReference>
<dbReference type="InterPro" id="IPR027417">
    <property type="entry name" value="P-loop_NTPase"/>
</dbReference>
<dbReference type="GO" id="GO:0005886">
    <property type="term" value="C:plasma membrane"/>
    <property type="evidence" value="ECO:0007669"/>
    <property type="project" value="TreeGrafter"/>
</dbReference>
<reference evidence="6" key="1">
    <citation type="submission" date="2022-10" db="EMBL/GenBank/DDBJ databases">
        <title>Gaoshiqiia sediminis gen. nov., sp. nov., isolated from coastal sediment.</title>
        <authorList>
            <person name="Yu W.X."/>
            <person name="Mu D.S."/>
            <person name="Du J.Z."/>
            <person name="Liang Y.Q."/>
        </authorList>
    </citation>
    <scope>NUCLEOTIDE SEQUENCE</scope>
    <source>
        <strain evidence="6">A06</strain>
    </source>
</reference>
<accession>A0AA41YA88</accession>
<keyword evidence="2" id="KW-0547">Nucleotide-binding</keyword>
<dbReference type="CDD" id="cd03255">
    <property type="entry name" value="ABC_MJ0796_LolCDE_FtsE"/>
    <property type="match status" value="1"/>
</dbReference>
<dbReference type="Gene3D" id="3.40.50.300">
    <property type="entry name" value="P-loop containing nucleotide triphosphate hydrolases"/>
    <property type="match status" value="1"/>
</dbReference>
<dbReference type="FunFam" id="3.40.50.300:FF:000032">
    <property type="entry name" value="Export ABC transporter ATP-binding protein"/>
    <property type="match status" value="1"/>
</dbReference>
<dbReference type="PROSITE" id="PS50893">
    <property type="entry name" value="ABC_TRANSPORTER_2"/>
    <property type="match status" value="1"/>
</dbReference>
<dbReference type="InterPro" id="IPR015854">
    <property type="entry name" value="ABC_transpr_LolD-like"/>
</dbReference>